<reference evidence="2 3" key="1">
    <citation type="submission" date="2019-07" db="EMBL/GenBank/DDBJ databases">
        <title>Whole genome shotgun sequence of Cellulomonas aerilata NBRC 106308.</title>
        <authorList>
            <person name="Hosoyama A."/>
            <person name="Uohara A."/>
            <person name="Ohji S."/>
            <person name="Ichikawa N."/>
        </authorList>
    </citation>
    <scope>NUCLEOTIDE SEQUENCE [LARGE SCALE GENOMIC DNA]</scope>
    <source>
        <strain evidence="2 3">NBRC 106308</strain>
    </source>
</reference>
<proteinExistence type="predicted"/>
<evidence type="ECO:0000256" key="1">
    <source>
        <dbReference type="SAM" id="MobiDB-lite"/>
    </source>
</evidence>
<sequence length="220" mass="21445">MDAALRPVAGGGLRVSPEGAAPPGYRVPVPAPTDSRVRRPARGHGGRAAVVRRAAVAVLGMTVLGGCTDPARPSDGTPPGPVVSAPSSASPEPAPSVPAADEHSAVGTLPDGFPSALLPVPPGAEILVASYAPEGEAGPGAPYAVSLNVRTDLAVAEAVALYRAALVGAGFAETTGGPGGSLSAESTFTRSGGQEIVVVGVLDRDGTRTVTAGGQVLAPA</sequence>
<dbReference type="Proteomes" id="UP000321181">
    <property type="component" value="Unassembled WGS sequence"/>
</dbReference>
<accession>A0A512DB39</accession>
<dbReference type="AlphaFoldDB" id="A0A512DB39"/>
<protein>
    <submittedName>
        <fullName evidence="2">Uncharacterized protein</fullName>
    </submittedName>
</protein>
<evidence type="ECO:0000313" key="2">
    <source>
        <dbReference type="EMBL" id="GEO33701.1"/>
    </source>
</evidence>
<gene>
    <name evidence="2" type="ORF">CAE01nite_14260</name>
</gene>
<comment type="caution">
    <text evidence="2">The sequence shown here is derived from an EMBL/GenBank/DDBJ whole genome shotgun (WGS) entry which is preliminary data.</text>
</comment>
<feature type="compositionally biased region" description="Low complexity" evidence="1">
    <location>
        <begin position="82"/>
        <end position="91"/>
    </location>
</feature>
<evidence type="ECO:0000313" key="3">
    <source>
        <dbReference type="Proteomes" id="UP000321181"/>
    </source>
</evidence>
<name>A0A512DB39_9CELL</name>
<feature type="region of interest" description="Disordered" evidence="1">
    <location>
        <begin position="68"/>
        <end position="110"/>
    </location>
</feature>
<keyword evidence="3" id="KW-1185">Reference proteome</keyword>
<dbReference type="EMBL" id="BJYY01000012">
    <property type="protein sequence ID" value="GEO33701.1"/>
    <property type="molecule type" value="Genomic_DNA"/>
</dbReference>
<organism evidence="2 3">
    <name type="scientific">Cellulomonas aerilata</name>
    <dbReference type="NCBI Taxonomy" id="515326"/>
    <lineage>
        <taxon>Bacteria</taxon>
        <taxon>Bacillati</taxon>
        <taxon>Actinomycetota</taxon>
        <taxon>Actinomycetes</taxon>
        <taxon>Micrococcales</taxon>
        <taxon>Cellulomonadaceae</taxon>
        <taxon>Cellulomonas</taxon>
    </lineage>
</organism>
<feature type="region of interest" description="Disordered" evidence="1">
    <location>
        <begin position="1"/>
        <end position="46"/>
    </location>
</feature>